<dbReference type="GO" id="GO:0051537">
    <property type="term" value="F:2 iron, 2 sulfur cluster binding"/>
    <property type="evidence" value="ECO:0007669"/>
    <property type="project" value="UniProtKB-KW"/>
</dbReference>
<name>A0A6C0U4W4_9GAMM</name>
<feature type="domain" description="Rieske" evidence="7">
    <location>
        <begin position="15"/>
        <end position="132"/>
    </location>
</feature>
<evidence type="ECO:0000313" key="9">
    <source>
        <dbReference type="Proteomes" id="UP000477680"/>
    </source>
</evidence>
<keyword evidence="1" id="KW-0001">2Fe-2S</keyword>
<evidence type="ECO:0000256" key="1">
    <source>
        <dbReference type="ARBA" id="ARBA00022714"/>
    </source>
</evidence>
<dbReference type="GO" id="GO:0016020">
    <property type="term" value="C:membrane"/>
    <property type="evidence" value="ECO:0007669"/>
    <property type="project" value="InterPro"/>
</dbReference>
<comment type="cofactor">
    <cofactor evidence="6">
        <name>[2Fe-2S] cluster</name>
        <dbReference type="ChEBI" id="CHEBI:190135"/>
    </cofactor>
</comment>
<keyword evidence="4" id="KW-0411">Iron-sulfur</keyword>
<dbReference type="InterPro" id="IPR017941">
    <property type="entry name" value="Rieske_2Fe-2S"/>
</dbReference>
<gene>
    <name evidence="8" type="ORF">G3T16_17345</name>
</gene>
<evidence type="ECO:0000256" key="3">
    <source>
        <dbReference type="ARBA" id="ARBA00023004"/>
    </source>
</evidence>
<accession>A0A6C0U4W4</accession>
<evidence type="ECO:0000313" key="8">
    <source>
        <dbReference type="EMBL" id="QIB66893.1"/>
    </source>
</evidence>
<dbReference type="Gene3D" id="2.102.10.10">
    <property type="entry name" value="Rieske [2Fe-2S] iron-sulphur domain"/>
    <property type="match status" value="1"/>
</dbReference>
<sequence>MLAETHGDVYLAHFGVPIGVCEIPPGKWLQFELEGSPVFVRHRMAGEGSDTGESMSEAQSPTEVLESNVLIALSGICPHAGCRVTPGVIKSNGFLCPCHGSEFDVHGQVVKGPAKENLARVPHQISEAGLVFHRK</sequence>
<proteinExistence type="predicted"/>
<evidence type="ECO:0000256" key="4">
    <source>
        <dbReference type="ARBA" id="ARBA00023014"/>
    </source>
</evidence>
<dbReference type="InterPro" id="IPR036922">
    <property type="entry name" value="Rieske_2Fe-2S_sf"/>
</dbReference>
<dbReference type="Pfam" id="PF00355">
    <property type="entry name" value="Rieske"/>
    <property type="match status" value="1"/>
</dbReference>
<evidence type="ECO:0000259" key="7">
    <source>
        <dbReference type="PROSITE" id="PS51296"/>
    </source>
</evidence>
<dbReference type="KEGG" id="kim:G3T16_17345"/>
<organism evidence="8 9">
    <name type="scientific">Kineobactrum salinum</name>
    <dbReference type="NCBI Taxonomy" id="2708301"/>
    <lineage>
        <taxon>Bacteria</taxon>
        <taxon>Pseudomonadati</taxon>
        <taxon>Pseudomonadota</taxon>
        <taxon>Gammaproteobacteria</taxon>
        <taxon>Cellvibrionales</taxon>
        <taxon>Halieaceae</taxon>
        <taxon>Kineobactrum</taxon>
    </lineage>
</organism>
<dbReference type="Proteomes" id="UP000477680">
    <property type="component" value="Chromosome"/>
</dbReference>
<dbReference type="PANTHER" id="PTHR10134">
    <property type="entry name" value="CYTOCHROME B-C1 COMPLEX SUBUNIT RIESKE, MITOCHONDRIAL"/>
    <property type="match status" value="1"/>
</dbReference>
<dbReference type="GO" id="GO:0046872">
    <property type="term" value="F:metal ion binding"/>
    <property type="evidence" value="ECO:0007669"/>
    <property type="project" value="UniProtKB-KW"/>
</dbReference>
<keyword evidence="9" id="KW-1185">Reference proteome</keyword>
<dbReference type="InterPro" id="IPR014349">
    <property type="entry name" value="Rieske_Fe-S_prot"/>
</dbReference>
<evidence type="ECO:0000256" key="2">
    <source>
        <dbReference type="ARBA" id="ARBA00022723"/>
    </source>
</evidence>
<evidence type="ECO:0000256" key="6">
    <source>
        <dbReference type="ARBA" id="ARBA00034078"/>
    </source>
</evidence>
<keyword evidence="3" id="KW-0408">Iron</keyword>
<dbReference type="RefSeq" id="WP_163496323.1">
    <property type="nucleotide sequence ID" value="NZ_CP048711.1"/>
</dbReference>
<dbReference type="SUPFAM" id="SSF50022">
    <property type="entry name" value="ISP domain"/>
    <property type="match status" value="1"/>
</dbReference>
<dbReference type="PRINTS" id="PR00162">
    <property type="entry name" value="RIESKE"/>
</dbReference>
<protein>
    <submittedName>
        <fullName evidence="8">Ubiquinol-cytochrome c reductase iron-sulfur subunit</fullName>
    </submittedName>
</protein>
<keyword evidence="5" id="KW-1015">Disulfide bond</keyword>
<dbReference type="EMBL" id="CP048711">
    <property type="protein sequence ID" value="QIB66893.1"/>
    <property type="molecule type" value="Genomic_DNA"/>
</dbReference>
<reference evidence="8 9" key="1">
    <citation type="submission" date="2020-02" db="EMBL/GenBank/DDBJ databases">
        <title>Genome sequencing for Kineobactrum sp. M2.</title>
        <authorList>
            <person name="Park S.-J."/>
        </authorList>
    </citation>
    <scope>NUCLEOTIDE SEQUENCE [LARGE SCALE GENOMIC DNA]</scope>
    <source>
        <strain evidence="8 9">M2</strain>
    </source>
</reference>
<dbReference type="PROSITE" id="PS51296">
    <property type="entry name" value="RIESKE"/>
    <property type="match status" value="1"/>
</dbReference>
<keyword evidence="2" id="KW-0479">Metal-binding</keyword>
<dbReference type="InterPro" id="IPR005805">
    <property type="entry name" value="Rieske_Fe-S_prot_C"/>
</dbReference>
<evidence type="ECO:0000256" key="5">
    <source>
        <dbReference type="ARBA" id="ARBA00023157"/>
    </source>
</evidence>
<dbReference type="AlphaFoldDB" id="A0A6C0U4W4"/>